<keyword evidence="2" id="KW-1185">Reference proteome</keyword>
<accession>A0ABD3NGI7</accession>
<dbReference type="InterPro" id="IPR032675">
    <property type="entry name" value="LRR_dom_sf"/>
</dbReference>
<gene>
    <name evidence="1" type="ORF">ACHAWO_003810</name>
</gene>
<proteinExistence type="predicted"/>
<name>A0ABD3NGI7_9STRA</name>
<evidence type="ECO:0000313" key="1">
    <source>
        <dbReference type="EMBL" id="KAL3775194.1"/>
    </source>
</evidence>
<dbReference type="Gene3D" id="3.80.10.10">
    <property type="entry name" value="Ribonuclease Inhibitor"/>
    <property type="match status" value="1"/>
</dbReference>
<reference evidence="1 2" key="1">
    <citation type="submission" date="2024-10" db="EMBL/GenBank/DDBJ databases">
        <title>Updated reference genomes for cyclostephanoid diatoms.</title>
        <authorList>
            <person name="Roberts W.R."/>
            <person name="Alverson A.J."/>
        </authorList>
    </citation>
    <scope>NUCLEOTIDE SEQUENCE [LARGE SCALE GENOMIC DNA]</scope>
    <source>
        <strain evidence="1 2">AJA010-31</strain>
    </source>
</reference>
<comment type="caution">
    <text evidence="1">The sequence shown here is derived from an EMBL/GenBank/DDBJ whole genome shotgun (WGS) entry which is preliminary data.</text>
</comment>
<dbReference type="AlphaFoldDB" id="A0ABD3NGI7"/>
<organism evidence="1 2">
    <name type="scientific">Cyclotella atomus</name>
    <dbReference type="NCBI Taxonomy" id="382360"/>
    <lineage>
        <taxon>Eukaryota</taxon>
        <taxon>Sar</taxon>
        <taxon>Stramenopiles</taxon>
        <taxon>Ochrophyta</taxon>
        <taxon>Bacillariophyta</taxon>
        <taxon>Coscinodiscophyceae</taxon>
        <taxon>Thalassiosirophycidae</taxon>
        <taxon>Stephanodiscales</taxon>
        <taxon>Stephanodiscaceae</taxon>
        <taxon>Cyclotella</taxon>
    </lineage>
</organism>
<dbReference type="EMBL" id="JALLPJ020001164">
    <property type="protein sequence ID" value="KAL3775194.1"/>
    <property type="molecule type" value="Genomic_DNA"/>
</dbReference>
<sequence>MASSREEDSLKTACLGIEKNNPAIKQLEIDYLISWSDLSHMYPQWAGISWDCHPNGNVSVHHRTCSITPREFWSRISQVISNSSTIREIGIKYTNSSNHRTIEPETLQSLQMVYEGLEQNTLINTLGLFLIRITPDGDTAPLPTLNLQRFVQNNQNFTCLKLSSFGMLSVEQGKMIKAVLEGESSLKELTLVDYHKYRYVRCDFDSNETLGQIITSCWKLKSLVVQCENMSTYTAVADLLRNPAAKLVELRLVLRGDAVQGLSAILAGLCMNKKLSSLHLGDNNVTDDLDQQLIGTLVCDTSSIKSICNSNDSFKYVDREQELSSFVKECLQLNQNRNKTQVIRQKISTYFFVGNFDDIPVPLLPRVMNLWWRCW</sequence>
<protein>
    <submittedName>
        <fullName evidence="1">Uncharacterized protein</fullName>
    </submittedName>
</protein>
<dbReference type="SUPFAM" id="SSF52047">
    <property type="entry name" value="RNI-like"/>
    <property type="match status" value="1"/>
</dbReference>
<dbReference type="Proteomes" id="UP001530400">
    <property type="component" value="Unassembled WGS sequence"/>
</dbReference>
<evidence type="ECO:0000313" key="2">
    <source>
        <dbReference type="Proteomes" id="UP001530400"/>
    </source>
</evidence>